<evidence type="ECO:0000313" key="6">
    <source>
        <dbReference type="EMBL" id="OWZ12432.1"/>
    </source>
</evidence>
<comment type="domain">
    <text evidence="5">The RxLR-dEER motif acts to carry the protein into the host cell cytoplasm through binding to cell surface phosphatidylinositol-3-phosphate.</text>
</comment>
<comment type="subcellular location">
    <subcellularLocation>
        <location evidence="1 5">Secreted</location>
    </subcellularLocation>
</comment>
<evidence type="ECO:0000256" key="2">
    <source>
        <dbReference type="ARBA" id="ARBA00010400"/>
    </source>
</evidence>
<evidence type="ECO:0000256" key="1">
    <source>
        <dbReference type="ARBA" id="ARBA00004613"/>
    </source>
</evidence>
<proteinExistence type="inferred from homology"/>
<evidence type="ECO:0000256" key="3">
    <source>
        <dbReference type="ARBA" id="ARBA00022525"/>
    </source>
</evidence>
<name>A0A225W4E6_9STRA</name>
<feature type="signal peptide" evidence="5">
    <location>
        <begin position="1"/>
        <end position="21"/>
    </location>
</feature>
<evidence type="ECO:0000313" key="7">
    <source>
        <dbReference type="Proteomes" id="UP000198211"/>
    </source>
</evidence>
<feature type="chain" id="PRO_5044968086" description="RxLR effector protein" evidence="5">
    <location>
        <begin position="22"/>
        <end position="119"/>
    </location>
</feature>
<comment type="caution">
    <text evidence="6">The sequence shown here is derived from an EMBL/GenBank/DDBJ whole genome shotgun (WGS) entry which is preliminary data.</text>
</comment>
<accession>A0A225W4E6</accession>
<dbReference type="Pfam" id="PF16810">
    <property type="entry name" value="RXLR"/>
    <property type="match status" value="1"/>
</dbReference>
<dbReference type="AlphaFoldDB" id="A0A225W4E6"/>
<gene>
    <name evidence="6" type="ORF">PHMEG_00014409</name>
</gene>
<sequence length="119" mass="13497">MRISYIFAVIIAVVFQTSAFAVPVNRVSKTMIENVVQPVIADATQADTGRHLRQVHKNAEENELEEERSISKFGTWLKKQVPLTKGWKDARKIKKAAEEKARLARHRENIQYAGGVPKI</sequence>
<protein>
    <recommendedName>
        <fullName evidence="5">RxLR effector protein</fullName>
    </recommendedName>
</protein>
<comment type="function">
    <text evidence="5">Effector that suppresses plant defense responses during pathogen infection.</text>
</comment>
<organism evidence="6 7">
    <name type="scientific">Phytophthora megakarya</name>
    <dbReference type="NCBI Taxonomy" id="4795"/>
    <lineage>
        <taxon>Eukaryota</taxon>
        <taxon>Sar</taxon>
        <taxon>Stramenopiles</taxon>
        <taxon>Oomycota</taxon>
        <taxon>Peronosporomycetes</taxon>
        <taxon>Peronosporales</taxon>
        <taxon>Peronosporaceae</taxon>
        <taxon>Phytophthora</taxon>
    </lineage>
</organism>
<reference evidence="7" key="1">
    <citation type="submission" date="2017-03" db="EMBL/GenBank/DDBJ databases">
        <title>Phytopthora megakarya and P. palmivora, two closely related causual agents of cacao black pod achieved similar genome size and gene model numbers by different mechanisms.</title>
        <authorList>
            <person name="Ali S."/>
            <person name="Shao J."/>
            <person name="Larry D.J."/>
            <person name="Kronmiller B."/>
            <person name="Shen D."/>
            <person name="Strem M.D."/>
            <person name="Melnick R.L."/>
            <person name="Guiltinan M.J."/>
            <person name="Tyler B.M."/>
            <person name="Meinhardt L.W."/>
            <person name="Bailey B.A."/>
        </authorList>
    </citation>
    <scope>NUCLEOTIDE SEQUENCE [LARGE SCALE GENOMIC DNA]</scope>
    <source>
        <strain evidence="7">zdho120</strain>
    </source>
</reference>
<comment type="similarity">
    <text evidence="2 5">Belongs to the RxLR effector family.</text>
</comment>
<evidence type="ECO:0000256" key="4">
    <source>
        <dbReference type="ARBA" id="ARBA00022729"/>
    </source>
</evidence>
<keyword evidence="7" id="KW-1185">Reference proteome</keyword>
<dbReference type="EMBL" id="NBNE01001849">
    <property type="protein sequence ID" value="OWZ12432.1"/>
    <property type="molecule type" value="Genomic_DNA"/>
</dbReference>
<dbReference type="Proteomes" id="UP000198211">
    <property type="component" value="Unassembled WGS sequence"/>
</dbReference>
<dbReference type="InterPro" id="IPR031825">
    <property type="entry name" value="RXLR"/>
</dbReference>
<evidence type="ECO:0000256" key="5">
    <source>
        <dbReference type="RuleBase" id="RU367124"/>
    </source>
</evidence>
<keyword evidence="3 5" id="KW-0964">Secreted</keyword>
<keyword evidence="4 5" id="KW-0732">Signal</keyword>